<dbReference type="Proteomes" id="UP000559027">
    <property type="component" value="Unassembled WGS sequence"/>
</dbReference>
<organism evidence="6 7">
    <name type="scientific">Leucocoprinus leucothites</name>
    <dbReference type="NCBI Taxonomy" id="201217"/>
    <lineage>
        <taxon>Eukaryota</taxon>
        <taxon>Fungi</taxon>
        <taxon>Dikarya</taxon>
        <taxon>Basidiomycota</taxon>
        <taxon>Agaricomycotina</taxon>
        <taxon>Agaricomycetes</taxon>
        <taxon>Agaricomycetidae</taxon>
        <taxon>Agaricales</taxon>
        <taxon>Agaricineae</taxon>
        <taxon>Agaricaceae</taxon>
        <taxon>Leucocoprinus</taxon>
    </lineage>
</organism>
<keyword evidence="5" id="KW-1133">Transmembrane helix</keyword>
<evidence type="ECO:0000313" key="6">
    <source>
        <dbReference type="EMBL" id="KAF5363473.1"/>
    </source>
</evidence>
<protein>
    <recommendedName>
        <fullName evidence="8">Retinal short-chain dehydrogenase/reductase</fullName>
    </recommendedName>
</protein>
<evidence type="ECO:0000256" key="2">
    <source>
        <dbReference type="ARBA" id="ARBA00022857"/>
    </source>
</evidence>
<accession>A0A8H5LNB8</accession>
<dbReference type="Pfam" id="PF00106">
    <property type="entry name" value="adh_short"/>
    <property type="match status" value="1"/>
</dbReference>
<dbReference type="PANTHER" id="PTHR24322:SF736">
    <property type="entry name" value="RETINOL DEHYDROGENASE 10"/>
    <property type="match status" value="1"/>
</dbReference>
<evidence type="ECO:0000256" key="3">
    <source>
        <dbReference type="ARBA" id="ARBA00023002"/>
    </source>
</evidence>
<dbReference type="InterPro" id="IPR002347">
    <property type="entry name" value="SDR_fam"/>
</dbReference>
<feature type="transmembrane region" description="Helical" evidence="5">
    <location>
        <begin position="22"/>
        <end position="42"/>
    </location>
</feature>
<dbReference type="PRINTS" id="PR00080">
    <property type="entry name" value="SDRFAMILY"/>
</dbReference>
<dbReference type="EMBL" id="JAACJO010000001">
    <property type="protein sequence ID" value="KAF5363473.1"/>
    <property type="molecule type" value="Genomic_DNA"/>
</dbReference>
<keyword evidence="2" id="KW-0521">NADP</keyword>
<dbReference type="CDD" id="cd05339">
    <property type="entry name" value="17beta-HSDXI-like_SDR_c"/>
    <property type="match status" value="1"/>
</dbReference>
<dbReference type="InterPro" id="IPR020904">
    <property type="entry name" value="Sc_DH/Rdtase_CS"/>
</dbReference>
<gene>
    <name evidence="6" type="ORF">D9756_000173</name>
</gene>
<feature type="transmembrane region" description="Helical" evidence="5">
    <location>
        <begin position="54"/>
        <end position="75"/>
    </location>
</feature>
<sequence>MPPQQEPSLVFDNFDIDLVVKVLSHTAFSPFFTFFIPVFFFFQGEKINSPSVVYAAAHCAAVSIFWFVKWISLLYRNQGNLLFAPKALDWDEQIVVITGGSSGIGELLANTLAVRNVTVVVLDVKPIQTENYNITYYKCDVSQWSEVEAVAKRIKEELGEPTILVNNAGVIQGKLILDLNEKDIQQTFGVNTLAHWWTIKAFLPDMLKKKSGHIVTVASVMGIVGAPRMSDYNASKAAVISLNDTLRDELNNHYKAPGIRTTVNGLYQFFFPSVQPIDVVKPIIAALDWQQSQTIMVPFYTHLVPYLRLVPSFVYDFVQYVTSATHAMSHFTKVSGRREDEGAVPASKKD</sequence>
<keyword evidence="3" id="KW-0560">Oxidoreductase</keyword>
<dbReference type="PANTHER" id="PTHR24322">
    <property type="entry name" value="PKSB"/>
    <property type="match status" value="1"/>
</dbReference>
<name>A0A8H5LNB8_9AGAR</name>
<dbReference type="Gene3D" id="3.40.50.720">
    <property type="entry name" value="NAD(P)-binding Rossmann-like Domain"/>
    <property type="match status" value="1"/>
</dbReference>
<comment type="similarity">
    <text evidence="1 4">Belongs to the short-chain dehydrogenases/reductases (SDR) family.</text>
</comment>
<proteinExistence type="inferred from homology"/>
<dbReference type="PRINTS" id="PR00081">
    <property type="entry name" value="GDHRDH"/>
</dbReference>
<evidence type="ECO:0000313" key="7">
    <source>
        <dbReference type="Proteomes" id="UP000559027"/>
    </source>
</evidence>
<dbReference type="GO" id="GO:0016616">
    <property type="term" value="F:oxidoreductase activity, acting on the CH-OH group of donors, NAD or NADP as acceptor"/>
    <property type="evidence" value="ECO:0007669"/>
    <property type="project" value="TreeGrafter"/>
</dbReference>
<keyword evidence="7" id="KW-1185">Reference proteome</keyword>
<dbReference type="InterPro" id="IPR036291">
    <property type="entry name" value="NAD(P)-bd_dom_sf"/>
</dbReference>
<reference evidence="6 7" key="1">
    <citation type="journal article" date="2020" name="ISME J.">
        <title>Uncovering the hidden diversity of litter-decomposition mechanisms in mushroom-forming fungi.</title>
        <authorList>
            <person name="Floudas D."/>
            <person name="Bentzer J."/>
            <person name="Ahren D."/>
            <person name="Johansson T."/>
            <person name="Persson P."/>
            <person name="Tunlid A."/>
        </authorList>
    </citation>
    <scope>NUCLEOTIDE SEQUENCE [LARGE SCALE GENOMIC DNA]</scope>
    <source>
        <strain evidence="6 7">CBS 146.42</strain>
    </source>
</reference>
<dbReference type="PROSITE" id="PS00061">
    <property type="entry name" value="ADH_SHORT"/>
    <property type="match status" value="1"/>
</dbReference>
<evidence type="ECO:0000256" key="5">
    <source>
        <dbReference type="SAM" id="Phobius"/>
    </source>
</evidence>
<keyword evidence="5" id="KW-0472">Membrane</keyword>
<evidence type="ECO:0000256" key="1">
    <source>
        <dbReference type="ARBA" id="ARBA00006484"/>
    </source>
</evidence>
<evidence type="ECO:0008006" key="8">
    <source>
        <dbReference type="Google" id="ProtNLM"/>
    </source>
</evidence>
<dbReference type="SUPFAM" id="SSF51735">
    <property type="entry name" value="NAD(P)-binding Rossmann-fold domains"/>
    <property type="match status" value="1"/>
</dbReference>
<dbReference type="AlphaFoldDB" id="A0A8H5LNB8"/>
<comment type="caution">
    <text evidence="6">The sequence shown here is derived from an EMBL/GenBank/DDBJ whole genome shotgun (WGS) entry which is preliminary data.</text>
</comment>
<evidence type="ECO:0000256" key="4">
    <source>
        <dbReference type="RuleBase" id="RU000363"/>
    </source>
</evidence>
<keyword evidence="5" id="KW-0812">Transmembrane</keyword>
<dbReference type="OrthoDB" id="10253736at2759"/>